<accession>A0AAQ3TAL1</accession>
<proteinExistence type="predicted"/>
<feature type="region of interest" description="Disordered" evidence="1">
    <location>
        <begin position="1"/>
        <end position="25"/>
    </location>
</feature>
<protein>
    <submittedName>
        <fullName evidence="2">Uncharacterized protein</fullName>
    </submittedName>
</protein>
<dbReference type="EMBL" id="CP144748">
    <property type="protein sequence ID" value="WVZ69615.1"/>
    <property type="molecule type" value="Genomic_DNA"/>
</dbReference>
<feature type="non-terminal residue" evidence="2">
    <location>
        <position position="1"/>
    </location>
</feature>
<dbReference type="Proteomes" id="UP001341281">
    <property type="component" value="Chromosome 04"/>
</dbReference>
<feature type="region of interest" description="Disordered" evidence="1">
    <location>
        <begin position="160"/>
        <end position="184"/>
    </location>
</feature>
<gene>
    <name evidence="2" type="ORF">U9M48_018380</name>
</gene>
<evidence type="ECO:0000256" key="1">
    <source>
        <dbReference type="SAM" id="MobiDB-lite"/>
    </source>
</evidence>
<evidence type="ECO:0000313" key="3">
    <source>
        <dbReference type="Proteomes" id="UP001341281"/>
    </source>
</evidence>
<sequence length="184" mass="20368">TWETEHNPSCGYGKPTDKQTAGGRGEIIKRPGSRLFLSNSQRKGCALGSPLPRRLLPFAVPRRRLPLPLSRFGGSSFLLVPFGCCPRQRRSFASFVFVWGVVRPRLLRLFFRVPNPRLPPPLLGPGVCGRRSPSAPLSLGRRRAIQRACNNLNSALVSRFKKQSRGGGKEPDPVFVPGKEVSDR</sequence>
<evidence type="ECO:0000313" key="2">
    <source>
        <dbReference type="EMBL" id="WVZ69615.1"/>
    </source>
</evidence>
<organism evidence="2 3">
    <name type="scientific">Paspalum notatum var. saurae</name>
    <dbReference type="NCBI Taxonomy" id="547442"/>
    <lineage>
        <taxon>Eukaryota</taxon>
        <taxon>Viridiplantae</taxon>
        <taxon>Streptophyta</taxon>
        <taxon>Embryophyta</taxon>
        <taxon>Tracheophyta</taxon>
        <taxon>Spermatophyta</taxon>
        <taxon>Magnoliopsida</taxon>
        <taxon>Liliopsida</taxon>
        <taxon>Poales</taxon>
        <taxon>Poaceae</taxon>
        <taxon>PACMAD clade</taxon>
        <taxon>Panicoideae</taxon>
        <taxon>Andropogonodae</taxon>
        <taxon>Paspaleae</taxon>
        <taxon>Paspalinae</taxon>
        <taxon>Paspalum</taxon>
    </lineage>
</organism>
<reference evidence="2 3" key="1">
    <citation type="submission" date="2024-02" db="EMBL/GenBank/DDBJ databases">
        <title>High-quality chromosome-scale genome assembly of Pensacola bahiagrass (Paspalum notatum Flugge var. saurae).</title>
        <authorList>
            <person name="Vega J.M."/>
            <person name="Podio M."/>
            <person name="Orjuela J."/>
            <person name="Siena L.A."/>
            <person name="Pessino S.C."/>
            <person name="Combes M.C."/>
            <person name="Mariac C."/>
            <person name="Albertini E."/>
            <person name="Pupilli F."/>
            <person name="Ortiz J.P.A."/>
            <person name="Leblanc O."/>
        </authorList>
    </citation>
    <scope>NUCLEOTIDE SEQUENCE [LARGE SCALE GENOMIC DNA]</scope>
    <source>
        <strain evidence="2">R1</strain>
        <tissue evidence="2">Leaf</tissue>
    </source>
</reference>
<dbReference type="AlphaFoldDB" id="A0AAQ3TAL1"/>
<keyword evidence="3" id="KW-1185">Reference proteome</keyword>
<name>A0AAQ3TAL1_PASNO</name>